<dbReference type="AlphaFoldDB" id="A0A934VY27"/>
<dbReference type="RefSeq" id="WP_200555947.1">
    <property type="nucleotide sequence ID" value="NZ_JAEPES010000002.1"/>
</dbReference>
<sequence>MTGQFSAGQSRTVQQVAAATEPVAEDPRQVLVTSPPRRGGLTIALTVIGFVLLSAILVVVVLYLFLVLGPTALLYAAILAAVPLAAVLLGIRWIDRWEPEPRGALLFAFLWGAAASVFIALVFSGLTQAYEAQHGLSGSPAADLFETVVQAPIVEEFAKGFGVLLLLWVMRSTFDGPVDGIVYAATVAIGFAFTENLQYFGLALLDDNGIGAVGAVFLLRAVLSPFAHVMFTACTGLLLGLAARHTGRIGAIGFFVLGLIPAVLLHAFWNSAGYWADNWFGYYFTVQVPLFILAIVGVALLRRHEQRITRERLAEYAAVGWFTPSEVNQLSTGAGRRQAVWWARRHGLRRQYRRFVTDATRLAFTRQRLISGKDRIRTGHDEAALLERIVADRRALAALPPLLVLVPRTA</sequence>
<dbReference type="Proteomes" id="UP000636458">
    <property type="component" value="Unassembled WGS sequence"/>
</dbReference>
<evidence type="ECO:0000313" key="2">
    <source>
        <dbReference type="EMBL" id="MBK4347567.1"/>
    </source>
</evidence>
<comment type="caution">
    <text evidence="2">The sequence shown here is derived from an EMBL/GenBank/DDBJ whole genome shotgun (WGS) entry which is preliminary data.</text>
</comment>
<dbReference type="Pfam" id="PF13367">
    <property type="entry name" value="PrsW-protease"/>
    <property type="match status" value="1"/>
</dbReference>
<feature type="transmembrane region" description="Helical" evidence="1">
    <location>
        <begin position="281"/>
        <end position="301"/>
    </location>
</feature>
<gene>
    <name evidence="2" type="ORF">IV501_07970</name>
</gene>
<feature type="transmembrane region" description="Helical" evidence="1">
    <location>
        <begin position="181"/>
        <end position="205"/>
    </location>
</feature>
<organism evidence="2 3">
    <name type="scientific">Lacisediminihabitans changchengi</name>
    <dbReference type="NCBI Taxonomy" id="2787634"/>
    <lineage>
        <taxon>Bacteria</taxon>
        <taxon>Bacillati</taxon>
        <taxon>Actinomycetota</taxon>
        <taxon>Actinomycetes</taxon>
        <taxon>Micrococcales</taxon>
        <taxon>Microbacteriaceae</taxon>
        <taxon>Lacisediminihabitans</taxon>
    </lineage>
</organism>
<keyword evidence="1" id="KW-1133">Transmembrane helix</keyword>
<evidence type="ECO:0000256" key="1">
    <source>
        <dbReference type="SAM" id="Phobius"/>
    </source>
</evidence>
<keyword evidence="2" id="KW-0645">Protease</keyword>
<proteinExistence type="predicted"/>
<dbReference type="PANTHER" id="PTHR36844">
    <property type="entry name" value="PROTEASE PRSW"/>
    <property type="match status" value="1"/>
</dbReference>
<keyword evidence="1" id="KW-0472">Membrane</keyword>
<keyword evidence="2" id="KW-0378">Hydrolase</keyword>
<evidence type="ECO:0000313" key="3">
    <source>
        <dbReference type="Proteomes" id="UP000636458"/>
    </source>
</evidence>
<dbReference type="PANTHER" id="PTHR36844:SF1">
    <property type="entry name" value="PROTEASE PRSW"/>
    <property type="match status" value="1"/>
</dbReference>
<name>A0A934VY27_9MICO</name>
<feature type="transmembrane region" description="Helical" evidence="1">
    <location>
        <begin position="249"/>
        <end position="269"/>
    </location>
</feature>
<protein>
    <submittedName>
        <fullName evidence="2">PrsW family intramembrane metalloprotease</fullName>
    </submittedName>
</protein>
<feature type="transmembrane region" description="Helical" evidence="1">
    <location>
        <begin position="217"/>
        <end position="242"/>
    </location>
</feature>
<dbReference type="GO" id="GO:0008237">
    <property type="term" value="F:metallopeptidase activity"/>
    <property type="evidence" value="ECO:0007669"/>
    <property type="project" value="UniProtKB-KW"/>
</dbReference>
<feature type="transmembrane region" description="Helical" evidence="1">
    <location>
        <begin position="103"/>
        <end position="127"/>
    </location>
</feature>
<reference evidence="2" key="1">
    <citation type="submission" date="2021-01" db="EMBL/GenBank/DDBJ databases">
        <title>Lacisediminihabitans sp. nov. strain G11-30, isolated from Antarctic Soil.</title>
        <authorList>
            <person name="Li J."/>
        </authorList>
    </citation>
    <scope>NUCLEOTIDE SEQUENCE</scope>
    <source>
        <strain evidence="2">G11-30</strain>
    </source>
</reference>
<dbReference type="EMBL" id="JAEPES010000002">
    <property type="protein sequence ID" value="MBK4347567.1"/>
    <property type="molecule type" value="Genomic_DNA"/>
</dbReference>
<keyword evidence="2" id="KW-0482">Metalloprotease</keyword>
<feature type="transmembrane region" description="Helical" evidence="1">
    <location>
        <begin position="43"/>
        <end position="66"/>
    </location>
</feature>
<feature type="transmembrane region" description="Helical" evidence="1">
    <location>
        <begin position="72"/>
        <end position="91"/>
    </location>
</feature>
<keyword evidence="1" id="KW-0812">Transmembrane</keyword>
<accession>A0A934VY27</accession>
<keyword evidence="3" id="KW-1185">Reference proteome</keyword>
<dbReference type="InterPro" id="IPR026898">
    <property type="entry name" value="PrsW"/>
</dbReference>